<evidence type="ECO:0000313" key="10">
    <source>
        <dbReference type="EMBL" id="TCN73181.1"/>
    </source>
</evidence>
<evidence type="ECO:0000313" key="11">
    <source>
        <dbReference type="Proteomes" id="UP000294830"/>
    </source>
</evidence>
<dbReference type="GO" id="GO:0046655">
    <property type="term" value="P:folic acid metabolic process"/>
    <property type="evidence" value="ECO:0007669"/>
    <property type="project" value="TreeGrafter"/>
</dbReference>
<evidence type="ECO:0000256" key="4">
    <source>
        <dbReference type="ARBA" id="ARBA00022563"/>
    </source>
</evidence>
<dbReference type="GO" id="GO:0006730">
    <property type="term" value="P:one-carbon metabolic process"/>
    <property type="evidence" value="ECO:0007669"/>
    <property type="project" value="UniProtKB-KW"/>
</dbReference>
<dbReference type="Proteomes" id="UP000294830">
    <property type="component" value="Unassembled WGS sequence"/>
</dbReference>
<keyword evidence="5 8" id="KW-0521">NADP</keyword>
<dbReference type="EC" id="1.5.1.3" evidence="3 8"/>
<comment type="function">
    <text evidence="7 8">Key enzyme in folate metabolism. Catalyzes an essential reaction for de novo glycine and purine synthesis, and for DNA precursor synthesis.</text>
</comment>
<evidence type="ECO:0000256" key="5">
    <source>
        <dbReference type="ARBA" id="ARBA00022857"/>
    </source>
</evidence>
<keyword evidence="11" id="KW-1185">Reference proteome</keyword>
<dbReference type="GO" id="GO:0046654">
    <property type="term" value="P:tetrahydrofolate biosynthetic process"/>
    <property type="evidence" value="ECO:0007669"/>
    <property type="project" value="UniProtKB-UniPathway"/>
</dbReference>
<evidence type="ECO:0000259" key="9">
    <source>
        <dbReference type="PROSITE" id="PS51330"/>
    </source>
</evidence>
<dbReference type="Pfam" id="PF00186">
    <property type="entry name" value="DHFR_1"/>
    <property type="match status" value="1"/>
</dbReference>
<dbReference type="InterPro" id="IPR012259">
    <property type="entry name" value="DHFR"/>
</dbReference>
<evidence type="ECO:0000256" key="7">
    <source>
        <dbReference type="ARBA" id="ARBA00025067"/>
    </source>
</evidence>
<dbReference type="AlphaFoldDB" id="A0A4V2RQX3"/>
<dbReference type="RefSeq" id="WP_131837957.1">
    <property type="nucleotide sequence ID" value="NZ_SLWB01000001.1"/>
</dbReference>
<comment type="similarity">
    <text evidence="2 8">Belongs to the dihydrofolate reductase family.</text>
</comment>
<dbReference type="PANTHER" id="PTHR48069">
    <property type="entry name" value="DIHYDROFOLATE REDUCTASE"/>
    <property type="match status" value="1"/>
</dbReference>
<dbReference type="GO" id="GO:0004146">
    <property type="term" value="F:dihydrofolate reductase activity"/>
    <property type="evidence" value="ECO:0007669"/>
    <property type="project" value="UniProtKB-EC"/>
</dbReference>
<comment type="pathway">
    <text evidence="1 8">Cofactor biosynthesis; tetrahydrofolate biosynthesis; 5,6,7,8-tetrahydrofolate from 7,8-dihydrofolate: step 1/1.</text>
</comment>
<dbReference type="GO" id="GO:0005829">
    <property type="term" value="C:cytosol"/>
    <property type="evidence" value="ECO:0007669"/>
    <property type="project" value="TreeGrafter"/>
</dbReference>
<dbReference type="GO" id="GO:0070401">
    <property type="term" value="F:NADP+ binding"/>
    <property type="evidence" value="ECO:0007669"/>
    <property type="project" value="UniProtKB-ARBA"/>
</dbReference>
<dbReference type="PROSITE" id="PS51330">
    <property type="entry name" value="DHFR_2"/>
    <property type="match status" value="1"/>
</dbReference>
<sequence length="161" mass="18277">MIAIVVAMASNNAIGKDNQLLWHITEDLKFFKALTQGGTVIMGRKTYESIGRPLPNRRNIVVSRSISQLDDRVELYHSLEDAVKAASSDERVFIIGGGEIYRQSLPMADTLYITHVDYPYEGDTFFPEVNYDEWSVAERVDHERGAAFEHPFSFVTYKKIG</sequence>
<name>A0A4V2RQX3_9BACT</name>
<dbReference type="FunFam" id="3.40.430.10:FF:000001">
    <property type="entry name" value="Dihydrofolate reductase"/>
    <property type="match status" value="1"/>
</dbReference>
<accession>A0A4V2RQX3</accession>
<feature type="domain" description="DHFR" evidence="9">
    <location>
        <begin position="1"/>
        <end position="159"/>
    </location>
</feature>
<dbReference type="PANTHER" id="PTHR48069:SF3">
    <property type="entry name" value="DIHYDROFOLATE REDUCTASE"/>
    <property type="match status" value="1"/>
</dbReference>
<reference evidence="10 11" key="1">
    <citation type="submission" date="2019-03" db="EMBL/GenBank/DDBJ databases">
        <title>Genomic Encyclopedia of Archaeal and Bacterial Type Strains, Phase II (KMG-II): from individual species to whole genera.</title>
        <authorList>
            <person name="Goeker M."/>
        </authorList>
    </citation>
    <scope>NUCLEOTIDE SEQUENCE [LARGE SCALE GENOMIC DNA]</scope>
    <source>
        <strain evidence="10 11">RL-C</strain>
    </source>
</reference>
<evidence type="ECO:0000256" key="3">
    <source>
        <dbReference type="ARBA" id="ARBA00012856"/>
    </source>
</evidence>
<dbReference type="Gene3D" id="3.40.430.10">
    <property type="entry name" value="Dihydrofolate Reductase, subunit A"/>
    <property type="match status" value="1"/>
</dbReference>
<keyword evidence="4 8" id="KW-0554">One-carbon metabolism</keyword>
<organism evidence="10 11">
    <name type="scientific">Acetobacteroides hydrogenigenes</name>
    <dbReference type="NCBI Taxonomy" id="979970"/>
    <lineage>
        <taxon>Bacteria</taxon>
        <taxon>Pseudomonadati</taxon>
        <taxon>Bacteroidota</taxon>
        <taxon>Bacteroidia</taxon>
        <taxon>Bacteroidales</taxon>
        <taxon>Rikenellaceae</taxon>
        <taxon>Acetobacteroides</taxon>
    </lineage>
</organism>
<dbReference type="CDD" id="cd00209">
    <property type="entry name" value="DHFR"/>
    <property type="match status" value="1"/>
</dbReference>
<dbReference type="PRINTS" id="PR00070">
    <property type="entry name" value="DHFR"/>
</dbReference>
<protein>
    <recommendedName>
        <fullName evidence="3 8">Dihydrofolate reductase</fullName>
        <ecNumber evidence="3 8">1.5.1.3</ecNumber>
    </recommendedName>
</protein>
<gene>
    <name evidence="10" type="ORF">CLV25_101402</name>
</gene>
<comment type="caution">
    <text evidence="10">The sequence shown here is derived from an EMBL/GenBank/DDBJ whole genome shotgun (WGS) entry which is preliminary data.</text>
</comment>
<dbReference type="UniPathway" id="UPA00077">
    <property type="reaction ID" value="UER00158"/>
</dbReference>
<dbReference type="OrthoDB" id="9804315at2"/>
<evidence type="ECO:0000256" key="1">
    <source>
        <dbReference type="ARBA" id="ARBA00004903"/>
    </source>
</evidence>
<dbReference type="InterPro" id="IPR001796">
    <property type="entry name" value="DHFR_dom"/>
</dbReference>
<dbReference type="PIRSF" id="PIRSF000194">
    <property type="entry name" value="DHFR"/>
    <property type="match status" value="1"/>
</dbReference>
<comment type="catalytic activity">
    <reaction evidence="8">
        <text>(6S)-5,6,7,8-tetrahydrofolate + NADP(+) = 7,8-dihydrofolate + NADPH + H(+)</text>
        <dbReference type="Rhea" id="RHEA:15009"/>
        <dbReference type="ChEBI" id="CHEBI:15378"/>
        <dbReference type="ChEBI" id="CHEBI:57451"/>
        <dbReference type="ChEBI" id="CHEBI:57453"/>
        <dbReference type="ChEBI" id="CHEBI:57783"/>
        <dbReference type="ChEBI" id="CHEBI:58349"/>
        <dbReference type="EC" id="1.5.1.3"/>
    </reaction>
</comment>
<dbReference type="EMBL" id="SLWB01000001">
    <property type="protein sequence ID" value="TCN73181.1"/>
    <property type="molecule type" value="Genomic_DNA"/>
</dbReference>
<dbReference type="SUPFAM" id="SSF53597">
    <property type="entry name" value="Dihydrofolate reductase-like"/>
    <property type="match status" value="1"/>
</dbReference>
<evidence type="ECO:0000256" key="8">
    <source>
        <dbReference type="PIRNR" id="PIRNR000194"/>
    </source>
</evidence>
<dbReference type="GO" id="GO:0046452">
    <property type="term" value="P:dihydrofolate metabolic process"/>
    <property type="evidence" value="ECO:0007669"/>
    <property type="project" value="TreeGrafter"/>
</dbReference>
<proteinExistence type="inferred from homology"/>
<evidence type="ECO:0000256" key="6">
    <source>
        <dbReference type="ARBA" id="ARBA00023002"/>
    </source>
</evidence>
<evidence type="ECO:0000256" key="2">
    <source>
        <dbReference type="ARBA" id="ARBA00009539"/>
    </source>
</evidence>
<keyword evidence="6 8" id="KW-0560">Oxidoreductase</keyword>
<dbReference type="InterPro" id="IPR024072">
    <property type="entry name" value="DHFR-like_dom_sf"/>
</dbReference>